<dbReference type="Proteomes" id="UP001374584">
    <property type="component" value="Unassembled WGS sequence"/>
</dbReference>
<evidence type="ECO:0000313" key="4">
    <source>
        <dbReference type="EMBL" id="KAK7325795.1"/>
    </source>
</evidence>
<keyword evidence="5" id="KW-1185">Reference proteome</keyword>
<name>A0AAN9KU83_PHACN</name>
<sequence length="172" mass="19228">MVMTIALQELLSLGILFENSIMPHLIGLEGTLASFLSQERGNPSLTPFPFLLACISEGFLLPASGYLPIVLIKVRKLFVDSSQTFFVQFCLRVLEQLLLSLVALSLYFAQFNTLGWSTRPAGTIRSKFSVTSYSYIGEGKERSRSHLYGPRPCHEPDSNRRFPDARSGFSPF</sequence>
<organism evidence="2 5">
    <name type="scientific">Phaseolus coccineus</name>
    <name type="common">Scarlet runner bean</name>
    <name type="synonym">Phaseolus multiflorus</name>
    <dbReference type="NCBI Taxonomy" id="3886"/>
    <lineage>
        <taxon>Eukaryota</taxon>
        <taxon>Viridiplantae</taxon>
        <taxon>Streptophyta</taxon>
        <taxon>Embryophyta</taxon>
        <taxon>Tracheophyta</taxon>
        <taxon>Spermatophyta</taxon>
        <taxon>Magnoliopsida</taxon>
        <taxon>eudicotyledons</taxon>
        <taxon>Gunneridae</taxon>
        <taxon>Pentapetalae</taxon>
        <taxon>rosids</taxon>
        <taxon>fabids</taxon>
        <taxon>Fabales</taxon>
        <taxon>Fabaceae</taxon>
        <taxon>Papilionoideae</taxon>
        <taxon>50 kb inversion clade</taxon>
        <taxon>NPAAA clade</taxon>
        <taxon>indigoferoid/millettioid clade</taxon>
        <taxon>Phaseoleae</taxon>
        <taxon>Phaseolus</taxon>
    </lineage>
</organism>
<feature type="compositionally biased region" description="Basic and acidic residues" evidence="1">
    <location>
        <begin position="152"/>
        <end position="164"/>
    </location>
</feature>
<gene>
    <name evidence="4" type="ORF">VNO80_33838</name>
    <name evidence="3" type="ORF">VNO80_33952</name>
    <name evidence="2" type="ORF">VNO80_35229</name>
</gene>
<dbReference type="AlphaFoldDB" id="A0AAN9KU83"/>
<accession>A0AAN9KU83</accession>
<proteinExistence type="predicted"/>
<dbReference type="EMBL" id="JAYMYR010000104">
    <property type="protein sequence ID" value="KAK7325795.1"/>
    <property type="molecule type" value="Genomic_DNA"/>
</dbReference>
<dbReference type="EMBL" id="JAYMYR010000200">
    <property type="protein sequence ID" value="KAK7322044.1"/>
    <property type="molecule type" value="Genomic_DNA"/>
</dbReference>
<protein>
    <submittedName>
        <fullName evidence="2">Uncharacterized protein</fullName>
    </submittedName>
</protein>
<dbReference type="EMBL" id="JAYMYR010000106">
    <property type="protein sequence ID" value="KAK7325686.1"/>
    <property type="molecule type" value="Genomic_DNA"/>
</dbReference>
<feature type="region of interest" description="Disordered" evidence="1">
    <location>
        <begin position="144"/>
        <end position="172"/>
    </location>
</feature>
<evidence type="ECO:0000313" key="3">
    <source>
        <dbReference type="EMBL" id="KAK7325686.1"/>
    </source>
</evidence>
<evidence type="ECO:0000313" key="2">
    <source>
        <dbReference type="EMBL" id="KAK7322044.1"/>
    </source>
</evidence>
<comment type="caution">
    <text evidence="2">The sequence shown here is derived from an EMBL/GenBank/DDBJ whole genome shotgun (WGS) entry which is preliminary data.</text>
</comment>
<evidence type="ECO:0000313" key="5">
    <source>
        <dbReference type="Proteomes" id="UP001374584"/>
    </source>
</evidence>
<evidence type="ECO:0000256" key="1">
    <source>
        <dbReference type="SAM" id="MobiDB-lite"/>
    </source>
</evidence>
<reference evidence="2 5" key="1">
    <citation type="submission" date="2024-01" db="EMBL/GenBank/DDBJ databases">
        <title>The genomes of 5 underutilized Papilionoideae crops provide insights into root nodulation and disease resistanc.</title>
        <authorList>
            <person name="Jiang F."/>
        </authorList>
    </citation>
    <scope>NUCLEOTIDE SEQUENCE [LARGE SCALE GENOMIC DNA]</scope>
    <source>
        <strain evidence="2">JINMINGXINNONG_FW02</strain>
        <tissue evidence="2">Leaves</tissue>
    </source>
</reference>